<reference evidence="11" key="1">
    <citation type="journal article" date="2013" name="Nature">
        <title>Pan genome of the phytoplankton Emiliania underpins its global distribution.</title>
        <authorList>
            <person name="Read B.A."/>
            <person name="Kegel J."/>
            <person name="Klute M.J."/>
            <person name="Kuo A."/>
            <person name="Lefebvre S.C."/>
            <person name="Maumus F."/>
            <person name="Mayer C."/>
            <person name="Miller J."/>
            <person name="Monier A."/>
            <person name="Salamov A."/>
            <person name="Young J."/>
            <person name="Aguilar M."/>
            <person name="Claverie J.M."/>
            <person name="Frickenhaus S."/>
            <person name="Gonzalez K."/>
            <person name="Herman E.K."/>
            <person name="Lin Y.C."/>
            <person name="Napier J."/>
            <person name="Ogata H."/>
            <person name="Sarno A.F."/>
            <person name="Shmutz J."/>
            <person name="Schroeder D."/>
            <person name="de Vargas C."/>
            <person name="Verret F."/>
            <person name="von Dassow P."/>
            <person name="Valentin K."/>
            <person name="Van de Peer Y."/>
            <person name="Wheeler G."/>
            <person name="Dacks J.B."/>
            <person name="Delwiche C.F."/>
            <person name="Dyhrman S.T."/>
            <person name="Glockner G."/>
            <person name="John U."/>
            <person name="Richards T."/>
            <person name="Worden A.Z."/>
            <person name="Zhang X."/>
            <person name="Grigoriev I.V."/>
            <person name="Allen A.E."/>
            <person name="Bidle K."/>
            <person name="Borodovsky M."/>
            <person name="Bowler C."/>
            <person name="Brownlee C."/>
            <person name="Cock J.M."/>
            <person name="Elias M."/>
            <person name="Gladyshev V.N."/>
            <person name="Groth M."/>
            <person name="Guda C."/>
            <person name="Hadaegh A."/>
            <person name="Iglesias-Rodriguez M.D."/>
            <person name="Jenkins J."/>
            <person name="Jones B.M."/>
            <person name="Lawson T."/>
            <person name="Leese F."/>
            <person name="Lindquist E."/>
            <person name="Lobanov A."/>
            <person name="Lomsadze A."/>
            <person name="Malik S.B."/>
            <person name="Marsh M.E."/>
            <person name="Mackinder L."/>
            <person name="Mock T."/>
            <person name="Mueller-Roeber B."/>
            <person name="Pagarete A."/>
            <person name="Parker M."/>
            <person name="Probert I."/>
            <person name="Quesneville H."/>
            <person name="Raines C."/>
            <person name="Rensing S.A."/>
            <person name="Riano-Pachon D.M."/>
            <person name="Richier S."/>
            <person name="Rokitta S."/>
            <person name="Shiraiwa Y."/>
            <person name="Soanes D.M."/>
            <person name="van der Giezen M."/>
            <person name="Wahlund T.M."/>
            <person name="Williams B."/>
            <person name="Wilson W."/>
            <person name="Wolfe G."/>
            <person name="Wurch L.L."/>
        </authorList>
    </citation>
    <scope>NUCLEOTIDE SEQUENCE</scope>
</reference>
<dbReference type="GO" id="GO:0004190">
    <property type="term" value="F:aspartic-type endopeptidase activity"/>
    <property type="evidence" value="ECO:0007669"/>
    <property type="project" value="InterPro"/>
</dbReference>
<dbReference type="InterPro" id="IPR033121">
    <property type="entry name" value="PEPTIDASE_A1"/>
</dbReference>
<dbReference type="Proteomes" id="UP000013827">
    <property type="component" value="Unassembled WGS sequence"/>
</dbReference>
<evidence type="ECO:0000256" key="1">
    <source>
        <dbReference type="ARBA" id="ARBA00007447"/>
    </source>
</evidence>
<protein>
    <recommendedName>
        <fullName evidence="9">Peptidase A1 domain-containing protein</fullName>
    </recommendedName>
</protein>
<reference evidence="10" key="2">
    <citation type="submission" date="2024-10" db="UniProtKB">
        <authorList>
            <consortium name="EnsemblProtists"/>
        </authorList>
    </citation>
    <scope>IDENTIFICATION</scope>
</reference>
<dbReference type="PROSITE" id="PS00141">
    <property type="entry name" value="ASP_PROTEASE"/>
    <property type="match status" value="1"/>
</dbReference>
<evidence type="ECO:0000256" key="3">
    <source>
        <dbReference type="ARBA" id="ARBA00022692"/>
    </source>
</evidence>
<dbReference type="PROSITE" id="PS51767">
    <property type="entry name" value="PEPTIDASE_A1"/>
    <property type="match status" value="1"/>
</dbReference>
<keyword evidence="7" id="KW-0472">Membrane</keyword>
<dbReference type="SUPFAM" id="SSF50630">
    <property type="entry name" value="Acid proteases"/>
    <property type="match status" value="1"/>
</dbReference>
<keyword evidence="3" id="KW-0812">Transmembrane</keyword>
<dbReference type="InterPro" id="IPR001461">
    <property type="entry name" value="Aspartic_peptidase_A1"/>
</dbReference>
<keyword evidence="11" id="KW-1185">Reference proteome</keyword>
<comment type="similarity">
    <text evidence="1">Belongs to the peptidase A1 family.</text>
</comment>
<dbReference type="eggNOG" id="KOG1339">
    <property type="taxonomic scope" value="Eukaryota"/>
</dbReference>
<dbReference type="PANTHER" id="PTHR13683:SF375">
    <property type="entry name" value="PEPTIDASE A1 DOMAIN-CONTAINING PROTEIN"/>
    <property type="match status" value="1"/>
</dbReference>
<dbReference type="EnsemblProtists" id="EOD41665">
    <property type="protein sequence ID" value="EOD41665"/>
    <property type="gene ID" value="EMIHUDRAFT_47679"/>
</dbReference>
<dbReference type="Pfam" id="PF14543">
    <property type="entry name" value="TAXi_N"/>
    <property type="match status" value="1"/>
</dbReference>
<evidence type="ECO:0000256" key="5">
    <source>
        <dbReference type="ARBA" id="ARBA00022801"/>
    </source>
</evidence>
<evidence type="ECO:0000256" key="7">
    <source>
        <dbReference type="ARBA" id="ARBA00023136"/>
    </source>
</evidence>
<accession>A0A0D3L0Y0</accession>
<evidence type="ECO:0000256" key="8">
    <source>
        <dbReference type="ARBA" id="ARBA00046288"/>
    </source>
</evidence>
<dbReference type="GO" id="GO:0012505">
    <property type="term" value="C:endomembrane system"/>
    <property type="evidence" value="ECO:0007669"/>
    <property type="project" value="UniProtKB-SubCell"/>
</dbReference>
<dbReference type="RefSeq" id="XP_005794094.1">
    <property type="nucleotide sequence ID" value="XM_005794037.1"/>
</dbReference>
<dbReference type="InterPro" id="IPR021109">
    <property type="entry name" value="Peptidase_aspartic_dom_sf"/>
</dbReference>
<keyword evidence="6" id="KW-1133">Transmembrane helix</keyword>
<dbReference type="PaxDb" id="2903-EOD41665"/>
<organism evidence="10 11">
    <name type="scientific">Emiliania huxleyi (strain CCMP1516)</name>
    <dbReference type="NCBI Taxonomy" id="280463"/>
    <lineage>
        <taxon>Eukaryota</taxon>
        <taxon>Haptista</taxon>
        <taxon>Haptophyta</taxon>
        <taxon>Prymnesiophyceae</taxon>
        <taxon>Isochrysidales</taxon>
        <taxon>Noelaerhabdaceae</taxon>
        <taxon>Emiliania</taxon>
    </lineage>
</organism>
<proteinExistence type="inferred from homology"/>
<dbReference type="InterPro" id="IPR001969">
    <property type="entry name" value="Aspartic_peptidase_AS"/>
</dbReference>
<evidence type="ECO:0000313" key="10">
    <source>
        <dbReference type="EnsemblProtists" id="EOD41665"/>
    </source>
</evidence>
<evidence type="ECO:0000256" key="2">
    <source>
        <dbReference type="ARBA" id="ARBA00022670"/>
    </source>
</evidence>
<sequence>YYAVVLHIGTPPRPFSLIVDTGSSVTAIVCAGCDRCGRHANARFDPESSHTFARVPCSEAPQCTSCQKHTCSYSVSYQEGSSYSGFLGRDLL</sequence>
<dbReference type="AlphaFoldDB" id="A0A0D3L0Y0"/>
<comment type="subcellular location">
    <subcellularLocation>
        <location evidence="8">Endomembrane system</location>
        <topology evidence="8">Single-pass type I membrane protein</topology>
    </subcellularLocation>
</comment>
<evidence type="ECO:0000256" key="4">
    <source>
        <dbReference type="ARBA" id="ARBA00022729"/>
    </source>
</evidence>
<name>A0A0D3L0Y0_EMIH1</name>
<keyword evidence="5" id="KW-0378">Hydrolase</keyword>
<dbReference type="PANTHER" id="PTHR13683">
    <property type="entry name" value="ASPARTYL PROTEASES"/>
    <property type="match status" value="1"/>
</dbReference>
<dbReference type="KEGG" id="ehx:EMIHUDRAFT_47679"/>
<evidence type="ECO:0000259" key="9">
    <source>
        <dbReference type="PROSITE" id="PS51767"/>
    </source>
</evidence>
<dbReference type="GO" id="GO:0006508">
    <property type="term" value="P:proteolysis"/>
    <property type="evidence" value="ECO:0007669"/>
    <property type="project" value="UniProtKB-KW"/>
</dbReference>
<dbReference type="STRING" id="2903.R1FRA8"/>
<dbReference type="GeneID" id="17286935"/>
<dbReference type="HOGENOM" id="CLU_2419794_0_0_1"/>
<dbReference type="MEROPS" id="A01.A42"/>
<dbReference type="InterPro" id="IPR032861">
    <property type="entry name" value="TAXi_N"/>
</dbReference>
<evidence type="ECO:0000256" key="6">
    <source>
        <dbReference type="ARBA" id="ARBA00022989"/>
    </source>
</evidence>
<keyword evidence="4" id="KW-0732">Signal</keyword>
<feature type="domain" description="Peptidase A1" evidence="9">
    <location>
        <begin position="2"/>
        <end position="92"/>
    </location>
</feature>
<keyword evidence="2" id="KW-0645">Protease</keyword>
<dbReference type="Gene3D" id="2.40.70.10">
    <property type="entry name" value="Acid Proteases"/>
    <property type="match status" value="1"/>
</dbReference>
<evidence type="ECO:0000313" key="11">
    <source>
        <dbReference type="Proteomes" id="UP000013827"/>
    </source>
</evidence>